<evidence type="ECO:0000313" key="2">
    <source>
        <dbReference type="Proteomes" id="UP000007799"/>
    </source>
</evidence>
<evidence type="ECO:0000313" key="1">
    <source>
        <dbReference type="EMBL" id="EGD74930.1"/>
    </source>
</evidence>
<keyword evidence="2" id="KW-1185">Reference proteome</keyword>
<protein>
    <submittedName>
        <fullName evidence="1">Uncharacterized protein</fullName>
    </submittedName>
</protein>
<sequence length="136" mass="15347">MTGQHAPPSTINSAFSALFQLDEPPTIAKRTRSQFPLTDLSLDDLEMPLGTSNKLWSSLPMDGVDSDDDVAWLRFLHDPRSTDDDDDNDDDFRFSIDEMTLFDAVEEAETERLRVSQKETLALRKDTTVLLRELGA</sequence>
<dbReference type="EMBL" id="GL832970">
    <property type="protein sequence ID" value="EGD74930.1"/>
    <property type="molecule type" value="Genomic_DNA"/>
</dbReference>
<dbReference type="RefSeq" id="XP_004992575.1">
    <property type="nucleotide sequence ID" value="XM_004992518.1"/>
</dbReference>
<organism evidence="2">
    <name type="scientific">Salpingoeca rosetta (strain ATCC 50818 / BSB-021)</name>
    <dbReference type="NCBI Taxonomy" id="946362"/>
    <lineage>
        <taxon>Eukaryota</taxon>
        <taxon>Choanoflagellata</taxon>
        <taxon>Craspedida</taxon>
        <taxon>Salpingoecidae</taxon>
        <taxon>Salpingoeca</taxon>
    </lineage>
</organism>
<dbReference type="AlphaFoldDB" id="F2UE80"/>
<proteinExistence type="predicted"/>
<dbReference type="InParanoid" id="F2UE80"/>
<dbReference type="GeneID" id="16073144"/>
<accession>F2UE80</accession>
<dbReference type="Proteomes" id="UP000007799">
    <property type="component" value="Unassembled WGS sequence"/>
</dbReference>
<name>F2UE80_SALR5</name>
<dbReference type="KEGG" id="sre:PTSG_07155"/>
<reference evidence="1" key="1">
    <citation type="submission" date="2009-08" db="EMBL/GenBank/DDBJ databases">
        <title>Annotation of Salpingoeca rosetta.</title>
        <authorList>
            <consortium name="The Broad Institute Genome Sequencing Platform"/>
            <person name="Russ C."/>
            <person name="Cuomo C."/>
            <person name="Burger G."/>
            <person name="Gray M.W."/>
            <person name="Holland P.W.H."/>
            <person name="King N."/>
            <person name="Lang F.B.F."/>
            <person name="Roger A.J."/>
            <person name="Ruiz-Trillo I."/>
            <person name="Young S.K."/>
            <person name="Zeng Q."/>
            <person name="Gargeya S."/>
            <person name="Alvarado L."/>
            <person name="Berlin A."/>
            <person name="Chapman S.B."/>
            <person name="Chen Z."/>
            <person name="Freedman E."/>
            <person name="Gellesch M."/>
            <person name="Goldberg J."/>
            <person name="Griggs A."/>
            <person name="Gujja S."/>
            <person name="Heilman E."/>
            <person name="Heiman D."/>
            <person name="Howarth C."/>
            <person name="Mehta T."/>
            <person name="Neiman D."/>
            <person name="Pearson M."/>
            <person name="Roberts A."/>
            <person name="Saif S."/>
            <person name="Shea T."/>
            <person name="Shenoy N."/>
            <person name="Sisk P."/>
            <person name="Stolte C."/>
            <person name="Sykes S."/>
            <person name="White J."/>
            <person name="Yandava C."/>
            <person name="Haas B."/>
            <person name="Nusbaum C."/>
            <person name="Birren B."/>
        </authorList>
    </citation>
    <scope>NUCLEOTIDE SEQUENCE [LARGE SCALE GENOMIC DNA]</scope>
    <source>
        <strain evidence="1">ATCC 50818</strain>
    </source>
</reference>
<gene>
    <name evidence="1" type="ORF">PTSG_07155</name>
</gene>